<evidence type="ECO:0000256" key="1">
    <source>
        <dbReference type="SAM" id="Phobius"/>
    </source>
</evidence>
<gene>
    <name evidence="2" type="ORF">F8M41_015254</name>
</gene>
<dbReference type="AlphaFoldDB" id="A0A8H3WWD8"/>
<proteinExistence type="predicted"/>
<dbReference type="EMBL" id="WTPW01003168">
    <property type="protein sequence ID" value="KAF0352329.1"/>
    <property type="molecule type" value="Genomic_DNA"/>
</dbReference>
<accession>A0A8H3WWD8</accession>
<keyword evidence="1" id="KW-0812">Transmembrane</keyword>
<keyword evidence="3" id="KW-1185">Reference proteome</keyword>
<protein>
    <submittedName>
        <fullName evidence="2">Uncharacterized protein</fullName>
    </submittedName>
</protein>
<dbReference type="Proteomes" id="UP000439903">
    <property type="component" value="Unassembled WGS sequence"/>
</dbReference>
<feature type="transmembrane region" description="Helical" evidence="1">
    <location>
        <begin position="77"/>
        <end position="105"/>
    </location>
</feature>
<name>A0A8H3WWD8_GIGMA</name>
<evidence type="ECO:0000313" key="2">
    <source>
        <dbReference type="EMBL" id="KAF0352329.1"/>
    </source>
</evidence>
<keyword evidence="1" id="KW-1133">Transmembrane helix</keyword>
<organism evidence="2 3">
    <name type="scientific">Gigaspora margarita</name>
    <dbReference type="NCBI Taxonomy" id="4874"/>
    <lineage>
        <taxon>Eukaryota</taxon>
        <taxon>Fungi</taxon>
        <taxon>Fungi incertae sedis</taxon>
        <taxon>Mucoromycota</taxon>
        <taxon>Glomeromycotina</taxon>
        <taxon>Glomeromycetes</taxon>
        <taxon>Diversisporales</taxon>
        <taxon>Gigasporaceae</taxon>
        <taxon>Gigaspora</taxon>
    </lineage>
</organism>
<sequence>MNEPDFFFKSDLFIEFISFNSNQNKSISTSLKLYKSNIEKTDIEDKLVTFNSFLDDEQLYESNIMLDHYILANNESALALLALASSTLALSALFSLASAFSALALSGSQTFLI</sequence>
<evidence type="ECO:0000313" key="3">
    <source>
        <dbReference type="Proteomes" id="UP000439903"/>
    </source>
</evidence>
<keyword evidence="1" id="KW-0472">Membrane</keyword>
<reference evidence="2 3" key="1">
    <citation type="journal article" date="2019" name="Environ. Microbiol.">
        <title>At the nexus of three kingdoms: the genome of the mycorrhizal fungus Gigaspora margarita provides insights into plant, endobacterial and fungal interactions.</title>
        <authorList>
            <person name="Venice F."/>
            <person name="Ghignone S."/>
            <person name="Salvioli di Fossalunga A."/>
            <person name="Amselem J."/>
            <person name="Novero M."/>
            <person name="Xianan X."/>
            <person name="Sedzielewska Toro K."/>
            <person name="Morin E."/>
            <person name="Lipzen A."/>
            <person name="Grigoriev I.V."/>
            <person name="Henrissat B."/>
            <person name="Martin F.M."/>
            <person name="Bonfante P."/>
        </authorList>
    </citation>
    <scope>NUCLEOTIDE SEQUENCE [LARGE SCALE GENOMIC DNA]</scope>
    <source>
        <strain evidence="2 3">BEG34</strain>
    </source>
</reference>
<comment type="caution">
    <text evidence="2">The sequence shown here is derived from an EMBL/GenBank/DDBJ whole genome shotgun (WGS) entry which is preliminary data.</text>
</comment>